<name>A0ABS2QGQ8_9BACI</name>
<dbReference type="Proteomes" id="UP000823486">
    <property type="component" value="Unassembled WGS sequence"/>
</dbReference>
<accession>A0ABS2QGQ8</accession>
<organism evidence="1 2">
    <name type="scientific">Peribacillus deserti</name>
    <dbReference type="NCBI Taxonomy" id="673318"/>
    <lineage>
        <taxon>Bacteria</taxon>
        <taxon>Bacillati</taxon>
        <taxon>Bacillota</taxon>
        <taxon>Bacilli</taxon>
        <taxon>Bacillales</taxon>
        <taxon>Bacillaceae</taxon>
        <taxon>Peribacillus</taxon>
    </lineage>
</organism>
<dbReference type="EMBL" id="JAFBFI010000005">
    <property type="protein sequence ID" value="MBM7692009.1"/>
    <property type="molecule type" value="Genomic_DNA"/>
</dbReference>
<evidence type="ECO:0000313" key="1">
    <source>
        <dbReference type="EMBL" id="MBM7692009.1"/>
    </source>
</evidence>
<protein>
    <submittedName>
        <fullName evidence="1">Uncharacterized protein</fullName>
    </submittedName>
</protein>
<comment type="caution">
    <text evidence="1">The sequence shown here is derived from an EMBL/GenBank/DDBJ whole genome shotgun (WGS) entry which is preliminary data.</text>
</comment>
<sequence length="76" mass="8701">MFDIALKSLKLVFVFSRKKNTLGVLFRSVFKEQSLVSISQSLVSNLIIITRSNRCVNTFYEVLSISIENLCVSFKH</sequence>
<evidence type="ECO:0000313" key="2">
    <source>
        <dbReference type="Proteomes" id="UP000823486"/>
    </source>
</evidence>
<gene>
    <name evidence="1" type="ORF">JOC77_001436</name>
</gene>
<keyword evidence="2" id="KW-1185">Reference proteome</keyword>
<reference evidence="1 2" key="1">
    <citation type="submission" date="2021-01" db="EMBL/GenBank/DDBJ databases">
        <title>Genomic Encyclopedia of Type Strains, Phase IV (KMG-IV): sequencing the most valuable type-strain genomes for metagenomic binning, comparative biology and taxonomic classification.</title>
        <authorList>
            <person name="Goeker M."/>
        </authorList>
    </citation>
    <scope>NUCLEOTIDE SEQUENCE [LARGE SCALE GENOMIC DNA]</scope>
    <source>
        <strain evidence="1 2">DSM 105482</strain>
    </source>
</reference>
<proteinExistence type="predicted"/>